<organism evidence="1">
    <name type="scientific">marine sediment metagenome</name>
    <dbReference type="NCBI Taxonomy" id="412755"/>
    <lineage>
        <taxon>unclassified sequences</taxon>
        <taxon>metagenomes</taxon>
        <taxon>ecological metagenomes</taxon>
    </lineage>
</organism>
<dbReference type="AlphaFoldDB" id="X1UEZ0"/>
<comment type="caution">
    <text evidence="1">The sequence shown here is derived from an EMBL/GenBank/DDBJ whole genome shotgun (WGS) entry which is preliminary data.</text>
</comment>
<gene>
    <name evidence="1" type="ORF">S12H4_42865</name>
</gene>
<sequence length="71" mass="8571">RCAGEEQRELPLPGEDELIEQIMRPYPTTRLRAYWKRVHKQLWAYRLAEEQRARDATECNKMRHMSKKSPS</sequence>
<name>X1UEZ0_9ZZZZ</name>
<proteinExistence type="predicted"/>
<reference evidence="1" key="1">
    <citation type="journal article" date="2014" name="Front. Microbiol.">
        <title>High frequency of phylogenetically diverse reductive dehalogenase-homologous genes in deep subseafloor sedimentary metagenomes.</title>
        <authorList>
            <person name="Kawai M."/>
            <person name="Futagami T."/>
            <person name="Toyoda A."/>
            <person name="Takaki Y."/>
            <person name="Nishi S."/>
            <person name="Hori S."/>
            <person name="Arai W."/>
            <person name="Tsubouchi T."/>
            <person name="Morono Y."/>
            <person name="Uchiyama I."/>
            <person name="Ito T."/>
            <person name="Fujiyama A."/>
            <person name="Inagaki F."/>
            <person name="Takami H."/>
        </authorList>
    </citation>
    <scope>NUCLEOTIDE SEQUENCE</scope>
    <source>
        <strain evidence="1">Expedition CK06-06</strain>
    </source>
</reference>
<dbReference type="EMBL" id="BARW01026264">
    <property type="protein sequence ID" value="GAJ16068.1"/>
    <property type="molecule type" value="Genomic_DNA"/>
</dbReference>
<accession>X1UEZ0</accession>
<feature type="non-terminal residue" evidence="1">
    <location>
        <position position="1"/>
    </location>
</feature>
<protein>
    <submittedName>
        <fullName evidence="1">Uncharacterized protein</fullName>
    </submittedName>
</protein>
<evidence type="ECO:0000313" key="1">
    <source>
        <dbReference type="EMBL" id="GAJ16068.1"/>
    </source>
</evidence>